<feature type="compositionally biased region" description="Low complexity" evidence="1">
    <location>
        <begin position="1138"/>
        <end position="1157"/>
    </location>
</feature>
<feature type="region of interest" description="Disordered" evidence="1">
    <location>
        <begin position="466"/>
        <end position="516"/>
    </location>
</feature>
<feature type="compositionally biased region" description="Gly residues" evidence="1">
    <location>
        <begin position="1012"/>
        <end position="1024"/>
    </location>
</feature>
<feature type="compositionally biased region" description="Low complexity" evidence="1">
    <location>
        <begin position="1337"/>
        <end position="1367"/>
    </location>
</feature>
<keyword evidence="5" id="KW-1185">Reference proteome</keyword>
<feature type="region of interest" description="Disordered" evidence="1">
    <location>
        <begin position="1006"/>
        <end position="1065"/>
    </location>
</feature>
<feature type="compositionally biased region" description="Low complexity" evidence="1">
    <location>
        <begin position="1215"/>
        <end position="1233"/>
    </location>
</feature>
<feature type="chain" id="PRO_5047522463" description="Protein CPL1-like domain-containing protein" evidence="2">
    <location>
        <begin position="26"/>
        <end position="1614"/>
    </location>
</feature>
<feature type="compositionally biased region" description="Low complexity" evidence="1">
    <location>
        <begin position="1260"/>
        <end position="1284"/>
    </location>
</feature>
<dbReference type="EMBL" id="JBAHYK010000010">
    <property type="protein sequence ID" value="KAL0581456.1"/>
    <property type="molecule type" value="Genomic_DNA"/>
</dbReference>
<feature type="region of interest" description="Disordered" evidence="1">
    <location>
        <begin position="682"/>
        <end position="726"/>
    </location>
</feature>
<feature type="compositionally biased region" description="Polar residues" evidence="1">
    <location>
        <begin position="1201"/>
        <end position="1214"/>
    </location>
</feature>
<dbReference type="Pfam" id="PF21671">
    <property type="entry name" value="CPL1-like"/>
    <property type="match status" value="1"/>
</dbReference>
<organism evidence="4 5">
    <name type="scientific">Marasmius crinis-equi</name>
    <dbReference type="NCBI Taxonomy" id="585013"/>
    <lineage>
        <taxon>Eukaryota</taxon>
        <taxon>Fungi</taxon>
        <taxon>Dikarya</taxon>
        <taxon>Basidiomycota</taxon>
        <taxon>Agaricomycotina</taxon>
        <taxon>Agaricomycetes</taxon>
        <taxon>Agaricomycetidae</taxon>
        <taxon>Agaricales</taxon>
        <taxon>Marasmiineae</taxon>
        <taxon>Marasmiaceae</taxon>
        <taxon>Marasmius</taxon>
    </lineage>
</organism>
<proteinExistence type="predicted"/>
<feature type="compositionally biased region" description="Polar residues" evidence="1">
    <location>
        <begin position="374"/>
        <end position="392"/>
    </location>
</feature>
<feature type="region of interest" description="Disordered" evidence="1">
    <location>
        <begin position="372"/>
        <end position="406"/>
    </location>
</feature>
<feature type="compositionally biased region" description="Polar residues" evidence="1">
    <location>
        <begin position="34"/>
        <end position="50"/>
    </location>
</feature>
<evidence type="ECO:0000313" key="4">
    <source>
        <dbReference type="EMBL" id="KAL0581456.1"/>
    </source>
</evidence>
<feature type="compositionally biased region" description="Low complexity" evidence="1">
    <location>
        <begin position="468"/>
        <end position="478"/>
    </location>
</feature>
<feature type="compositionally biased region" description="Low complexity" evidence="1">
    <location>
        <begin position="1294"/>
        <end position="1326"/>
    </location>
</feature>
<feature type="region of interest" description="Disordered" evidence="1">
    <location>
        <begin position="785"/>
        <end position="836"/>
    </location>
</feature>
<feature type="compositionally biased region" description="Gly residues" evidence="1">
    <location>
        <begin position="894"/>
        <end position="908"/>
    </location>
</feature>
<feature type="region of interest" description="Disordered" evidence="1">
    <location>
        <begin position="1125"/>
        <end position="1492"/>
    </location>
</feature>
<feature type="signal peptide" evidence="2">
    <location>
        <begin position="1"/>
        <end position="25"/>
    </location>
</feature>
<feature type="region of interest" description="Disordered" evidence="1">
    <location>
        <begin position="34"/>
        <end position="55"/>
    </location>
</feature>
<dbReference type="Proteomes" id="UP001465976">
    <property type="component" value="Unassembled WGS sequence"/>
</dbReference>
<feature type="compositionally biased region" description="Low complexity" evidence="1">
    <location>
        <begin position="1454"/>
        <end position="1473"/>
    </location>
</feature>
<accession>A0ABR3G0U2</accession>
<feature type="compositionally biased region" description="Gly residues" evidence="1">
    <location>
        <begin position="1125"/>
        <end position="1137"/>
    </location>
</feature>
<comment type="caution">
    <text evidence="4">The sequence shown here is derived from an EMBL/GenBank/DDBJ whole genome shotgun (WGS) entry which is preliminary data.</text>
</comment>
<sequence length="1614" mass="156282">MRLYYSLISTFLLLSSLSVTPSVLALRRRHSKAQGQWHPSSGDSSATSRSVHSRRHEVTSLKQAQEYCGSMQVCGSRSGQGFDCVDTSIAVDSCGGCSYPSPWEAASSGKDCATANARKVACKGSRCIVDSCEDGFKPNGARDACIPAGPQRLDLRPKDSVTSRRHPLVAQRSTSCSPPPAIPDIAPVTLDGLFHLMIDLTALGKDINSLGGLLSDKCGCHEPPHTPHDPSLLLKTVVTLAPKVDLKLSLLAKDPSTIGPVVDLLHQFLDASDKCLFSLDVSNDLKGMVMQLKGLARDLLKGVELLPDGIASCGCKDALISRLRGGLKRASGLRRGAPCARMVKRESAIGISLSSRLDLGSLDDLVNSIGGAVTPQNVQPTDSSVSGPSNPAGTGPCTGSDGQPDPAAPVDVDLTCLGLLGITGDVVVPLGDGLNKPLNEVLHVILGDGEHPANIVHPCLKCCGGDAGSSDPSTSPPTNTSPPTSPPSNSGGSPGGDPDSTGPCIGSDGQPDPTAPVDVDLTCLGLLGITGDVVVPLGDGLNQPLNNVLHALLGNGEHPANIHPCMKCSGSNPGSGSGSDPSTSSPPTNTGPSTSPPSNSGGSPGDDSGSTGPCIGSDGQPDPTAPVDVDLTCLGLLGITGDVVVPLGDGLNQPLNNVLHALLGNIEHPANVHPCMKCSGGGSGPGSGTGAGTASPPTSPPSSSGGSGSDPVSTGPCIGSDGQPDPTAPVDVDLTCLGLLGITGDVVVPLGDGLNQPLNNVLHALLGNGEHPANIHPCMKCSGGNPGSGSGADPSTSSPPTNTGPSTSPPSNSGGSPGGDSGSTGPCIGSDGQPDPTAPVDVDLTCLGLLGITGDVVLPLGSGLNQPLNNVLHALLGNVEHPANVHPCMKCSGGGSNSGSGPSSGSGTGTASLPTYSGPSTSPSNPSGSGGDPGSTGPCIGSDGQPDPTAPVDVDLTCLGLLGITGDVVVPLGDGLNQPLNNVLHALLGNIEHPANVHPCMKCSGGSSASGNGSGSGSGSGSGTGTASSPTHTPATPSNSGGSVGSSGDSGSTGPCIGSDGQPDPTAPVDVDLTCLGLLGITGDVVVPLGSGLNQPLNEVLHAILGDGEHPANIVHPCLKCSGGGAGSSGSGSGSDSGGSSTTAKPSSGSSTSLPSAGSGGGVGSGSVSAGTKPCTSVTTSASHSSAASPSNGGGGGSSAIDPSTSQGTVPTLESTGGSVSGTSPPTSIPTSSAAVPHSCGAANTPCSSWSGTSGGSSGSSGNNGSVSGGVSTSKGSTYGSGSSADLPTTRPPSSDAGSHSSAFSESPCTSPSSPTGTSGGLSAPPGTGGSETGGNPTQTDSTPTSPPISSIPSDSPSSQSTGPSDDGTGETPCTSSLAPTGTTGSESGDPDSSASITAVHSTGATSLTTGANSQSTGSSPGGSGPSTGSPTIHPTSSATVPQSSAIEASPCQSDSESSTTVASSEPSENSNAGTGGGTTSNGPCLGSDGEPDLDAPVDVDLTCLKLLGITGDIVLPLGPLNRPLNEILHALLGDGEHPANLVHPCIKCSGGGNSGSSSGSASLVTTSSPQPSSGSPVSATPGSSYTGGPSTGGYGSSCHKCSGGRNASHAVST</sequence>
<feature type="domain" description="Protein CPL1-like" evidence="3">
    <location>
        <begin position="82"/>
        <end position="146"/>
    </location>
</feature>
<feature type="compositionally biased region" description="Low complexity" evidence="1">
    <location>
        <begin position="1427"/>
        <end position="1438"/>
    </location>
</feature>
<feature type="compositionally biased region" description="Gly residues" evidence="1">
    <location>
        <begin position="682"/>
        <end position="691"/>
    </location>
</feature>
<name>A0ABR3G0U2_9AGAR</name>
<feature type="region of interest" description="Disordered" evidence="1">
    <location>
        <begin position="156"/>
        <end position="177"/>
    </location>
</feature>
<reference evidence="4 5" key="1">
    <citation type="submission" date="2024-02" db="EMBL/GenBank/DDBJ databases">
        <title>A draft genome for the cacao thread blight pathogen Marasmius crinis-equi.</title>
        <authorList>
            <person name="Cohen S.P."/>
            <person name="Baruah I.K."/>
            <person name="Amoako-Attah I."/>
            <person name="Bukari Y."/>
            <person name="Meinhardt L.W."/>
            <person name="Bailey B.A."/>
        </authorList>
    </citation>
    <scope>NUCLEOTIDE SEQUENCE [LARGE SCALE GENOMIC DNA]</scope>
    <source>
        <strain evidence="4 5">GH-76</strain>
    </source>
</reference>
<feature type="compositionally biased region" description="Low complexity" evidence="1">
    <location>
        <begin position="487"/>
        <end position="503"/>
    </location>
</feature>
<feature type="compositionally biased region" description="Low complexity" evidence="1">
    <location>
        <begin position="1558"/>
        <end position="1589"/>
    </location>
</feature>
<feature type="region of interest" description="Disordered" evidence="1">
    <location>
        <begin position="894"/>
        <end position="948"/>
    </location>
</feature>
<feature type="compositionally biased region" description="Low complexity" evidence="1">
    <location>
        <begin position="909"/>
        <end position="927"/>
    </location>
</feature>
<dbReference type="InterPro" id="IPR048661">
    <property type="entry name" value="CPL1-like"/>
</dbReference>
<feature type="compositionally biased region" description="Polar residues" evidence="1">
    <location>
        <begin position="1439"/>
        <end position="1453"/>
    </location>
</feature>
<feature type="compositionally biased region" description="Low complexity" evidence="1">
    <location>
        <begin position="692"/>
        <end position="716"/>
    </location>
</feature>
<feature type="compositionally biased region" description="Polar residues" evidence="1">
    <location>
        <begin position="1372"/>
        <end position="1413"/>
    </location>
</feature>
<evidence type="ECO:0000259" key="3">
    <source>
        <dbReference type="Pfam" id="PF21671"/>
    </source>
</evidence>
<feature type="region of interest" description="Disordered" evidence="1">
    <location>
        <begin position="1558"/>
        <end position="1614"/>
    </location>
</feature>
<gene>
    <name evidence="4" type="ORF">V5O48_000610</name>
</gene>
<feature type="region of interest" description="Disordered" evidence="1">
    <location>
        <begin position="565"/>
        <end position="623"/>
    </location>
</feature>
<keyword evidence="2" id="KW-0732">Signal</keyword>
<protein>
    <recommendedName>
        <fullName evidence="3">Protein CPL1-like domain-containing protein</fullName>
    </recommendedName>
</protein>
<evidence type="ECO:0000256" key="2">
    <source>
        <dbReference type="SAM" id="SignalP"/>
    </source>
</evidence>
<evidence type="ECO:0000313" key="5">
    <source>
        <dbReference type="Proteomes" id="UP001465976"/>
    </source>
</evidence>
<feature type="compositionally biased region" description="Low complexity" evidence="1">
    <location>
        <begin position="793"/>
        <end position="814"/>
    </location>
</feature>
<feature type="compositionally biased region" description="Low complexity" evidence="1">
    <location>
        <begin position="569"/>
        <end position="613"/>
    </location>
</feature>
<feature type="compositionally biased region" description="Low complexity" evidence="1">
    <location>
        <begin position="1025"/>
        <end position="1054"/>
    </location>
</feature>
<evidence type="ECO:0000256" key="1">
    <source>
        <dbReference type="SAM" id="MobiDB-lite"/>
    </source>
</evidence>
<feature type="compositionally biased region" description="Low complexity" evidence="1">
    <location>
        <begin position="1181"/>
        <end position="1191"/>
    </location>
</feature>